<keyword evidence="1 2" id="KW-0479">Metal-binding</keyword>
<dbReference type="RefSeq" id="WP_188899798.1">
    <property type="nucleotide sequence ID" value="NZ_BMKS01000005.1"/>
</dbReference>
<comment type="catalytic activity">
    <reaction evidence="1">
        <text>Release of a C-terminal amino acid with broad specificity, except for -Pro.</text>
        <dbReference type="EC" id="3.4.17.19"/>
    </reaction>
</comment>
<accession>A0A8J2ZAL7</accession>
<dbReference type="PANTHER" id="PTHR34217:SF1">
    <property type="entry name" value="CARBOXYPEPTIDASE 1"/>
    <property type="match status" value="1"/>
</dbReference>
<keyword evidence="1" id="KW-0378">Hydrolase</keyword>
<dbReference type="AlphaFoldDB" id="A0A8J2ZAL7"/>
<evidence type="ECO:0000313" key="5">
    <source>
        <dbReference type="Proteomes" id="UP000597507"/>
    </source>
</evidence>
<feature type="binding site" evidence="2">
    <location>
        <position position="269"/>
    </location>
    <ligand>
        <name>Zn(2+)</name>
        <dbReference type="ChEBI" id="CHEBI:29105"/>
        <note>catalytic</note>
    </ligand>
</feature>
<evidence type="ECO:0000256" key="3">
    <source>
        <dbReference type="PIRSR" id="PIRSR006615-2"/>
    </source>
</evidence>
<sequence>MSTPRAAAYARLKARFARIAALGEAAAMLHWDASAMMPPGGAAARGEQLAVIAGLSHELLTAPEVAEDLAAAEAQGAWDEANLALMRRAHARATALPTALVEATARANSACEKVWREAKARADFAMVRPHLEEVVGLQRETAQALSAALGLDPYDALMDGYQRGVTAAEVEPIFARYEAFLRDALPRAEAIQAARPAPIPPRGPFPVAAQRALCRRLSERLGLDYAHARLDESLHPFCGGIPSDVRITTFYAEDNFAKALLGVLHETGHALYERGLPEAWARQPAGEAAGMAAHESQSLIMEMQACRSDAFLAFLGPELHAAFGGDPAPYAPDNLARLWRRVERGFIRVDADELTYPAHVILRFRLERALIGGALAVADLPGAWNEGFSRLLGLTPPDDARGCLQDIHWYDGAFGYFPSYTLGAMAAAQLMGAARRDLPGLDASLARGEVRPLTGWLREKVHAEGARLGFQDLLRAATGKPLDPQDFLHHLRARYLAAG</sequence>
<dbReference type="PRINTS" id="PR00998">
    <property type="entry name" value="CRBOXYPTASET"/>
</dbReference>
<dbReference type="PIRSF" id="PIRSF006615">
    <property type="entry name" value="Zn_crbxpep_Taq"/>
    <property type="match status" value="1"/>
</dbReference>
<dbReference type="InterPro" id="IPR001333">
    <property type="entry name" value="Peptidase_M32_Taq"/>
</dbReference>
<name>A0A8J2ZAL7_9PROT</name>
<keyword evidence="2" id="KW-0862">Zinc</keyword>
<keyword evidence="5" id="KW-1185">Reference proteome</keyword>
<organism evidence="4 5">
    <name type="scientific">Caldovatus sediminis</name>
    <dbReference type="NCBI Taxonomy" id="2041189"/>
    <lineage>
        <taxon>Bacteria</taxon>
        <taxon>Pseudomonadati</taxon>
        <taxon>Pseudomonadota</taxon>
        <taxon>Alphaproteobacteria</taxon>
        <taxon>Acetobacterales</taxon>
        <taxon>Roseomonadaceae</taxon>
        <taxon>Caldovatus</taxon>
    </lineage>
</organism>
<dbReference type="EMBL" id="BMKS01000005">
    <property type="protein sequence ID" value="GGG31282.1"/>
    <property type="molecule type" value="Genomic_DNA"/>
</dbReference>
<evidence type="ECO:0000256" key="2">
    <source>
        <dbReference type="PIRSR" id="PIRSR006615-1"/>
    </source>
</evidence>
<comment type="similarity">
    <text evidence="1">Belongs to the peptidase M32 family.</text>
</comment>
<keyword evidence="1 4" id="KW-0121">Carboxypeptidase</keyword>
<feature type="active site" description="Proton donor/acceptor" evidence="3">
    <location>
        <position position="266"/>
    </location>
</feature>
<dbReference type="GO" id="GO:0006508">
    <property type="term" value="P:proteolysis"/>
    <property type="evidence" value="ECO:0007669"/>
    <property type="project" value="UniProtKB-UniRule"/>
</dbReference>
<dbReference type="SUPFAM" id="SSF55486">
    <property type="entry name" value="Metalloproteases ('zincins'), catalytic domain"/>
    <property type="match status" value="1"/>
</dbReference>
<dbReference type="GO" id="GO:0004181">
    <property type="term" value="F:metallocarboxypeptidase activity"/>
    <property type="evidence" value="ECO:0007669"/>
    <property type="project" value="UniProtKB-UniRule"/>
</dbReference>
<comment type="cofactor">
    <cofactor evidence="2">
        <name>Zn(2+)</name>
        <dbReference type="ChEBI" id="CHEBI:29105"/>
    </cofactor>
    <text evidence="2">Binds 1 zinc ion per subunit.</text>
</comment>
<keyword evidence="1" id="KW-0645">Protease</keyword>
<dbReference type="Pfam" id="PF02074">
    <property type="entry name" value="Peptidase_M32"/>
    <property type="match status" value="1"/>
</dbReference>
<reference evidence="4 5" key="1">
    <citation type="journal article" date="2014" name="Int. J. Syst. Evol. Microbiol.">
        <title>Complete genome sequence of Corynebacterium casei LMG S-19264T (=DSM 44701T), isolated from a smear-ripened cheese.</title>
        <authorList>
            <consortium name="US DOE Joint Genome Institute (JGI-PGF)"/>
            <person name="Walter F."/>
            <person name="Albersmeier A."/>
            <person name="Kalinowski J."/>
            <person name="Ruckert C."/>
        </authorList>
    </citation>
    <scope>NUCLEOTIDE SEQUENCE [LARGE SCALE GENOMIC DNA]</scope>
    <source>
        <strain evidence="4 5">CGMCC 1.16330</strain>
    </source>
</reference>
<evidence type="ECO:0000313" key="4">
    <source>
        <dbReference type="EMBL" id="GGG31282.1"/>
    </source>
</evidence>
<dbReference type="CDD" id="cd06460">
    <property type="entry name" value="M32_Taq"/>
    <property type="match status" value="1"/>
</dbReference>
<comment type="function">
    <text evidence="1">Broad specificity carboxypetidase that releases amino acids sequentially from the C-terminus, including neutral, aromatic, polar and basic residues.</text>
</comment>
<dbReference type="GO" id="GO:0046872">
    <property type="term" value="F:metal ion binding"/>
    <property type="evidence" value="ECO:0007669"/>
    <property type="project" value="UniProtKB-KW"/>
</dbReference>
<comment type="caution">
    <text evidence="4">The sequence shown here is derived from an EMBL/GenBank/DDBJ whole genome shotgun (WGS) entry which is preliminary data.</text>
</comment>
<gene>
    <name evidence="4" type="ORF">GCM10010964_19010</name>
</gene>
<proteinExistence type="inferred from homology"/>
<dbReference type="EC" id="3.4.17.19" evidence="1"/>
<protein>
    <recommendedName>
        <fullName evidence="1">Metal-dependent carboxypeptidase</fullName>
        <ecNumber evidence="1">3.4.17.19</ecNumber>
    </recommendedName>
</protein>
<evidence type="ECO:0000256" key="1">
    <source>
        <dbReference type="PIRNR" id="PIRNR006615"/>
    </source>
</evidence>
<feature type="binding site" evidence="2">
    <location>
        <position position="295"/>
    </location>
    <ligand>
        <name>Zn(2+)</name>
        <dbReference type="ChEBI" id="CHEBI:29105"/>
        <note>catalytic</note>
    </ligand>
</feature>
<keyword evidence="1" id="KW-0482">Metalloprotease</keyword>
<dbReference type="Gene3D" id="1.10.1370.30">
    <property type="match status" value="1"/>
</dbReference>
<dbReference type="PANTHER" id="PTHR34217">
    <property type="entry name" value="METAL-DEPENDENT CARBOXYPEPTIDASE"/>
    <property type="match status" value="1"/>
</dbReference>
<dbReference type="PROSITE" id="PS52034">
    <property type="entry name" value="PEPTIDASE_M32"/>
    <property type="match status" value="1"/>
</dbReference>
<feature type="binding site" evidence="2">
    <location>
        <position position="265"/>
    </location>
    <ligand>
        <name>Zn(2+)</name>
        <dbReference type="ChEBI" id="CHEBI:29105"/>
        <note>catalytic</note>
    </ligand>
</feature>
<dbReference type="Proteomes" id="UP000597507">
    <property type="component" value="Unassembled WGS sequence"/>
</dbReference>